<keyword evidence="1" id="KW-0812">Transmembrane</keyword>
<accession>A0ABU9GCY9</accession>
<dbReference type="Gene3D" id="2.60.40.4150">
    <property type="entry name" value="Type VI secretion system, lipoprotein SciN"/>
    <property type="match status" value="1"/>
</dbReference>
<sequence length="202" mass="22048">MSFRGYHVKAERRTTSLRPRHWLPVMLCASLLLGGCGVGSRLGQQMDGTVGDILFRQDETVAFTLDADDSLNPDVDEASLSVVVRIYQLDASEAFTSASPEGLWDHADKVLGDTLLDTREVVMVPGGHVVDEAPLKPGARYVAVAAYFRQTPDARWRVLFDADAMRKDGLFTSPDGVELTLADHYITVAPDSEDLLATTTPP</sequence>
<name>A0ABU9GCY9_COBMA</name>
<gene>
    <name evidence="2" type="primary">tssJ</name>
    <name evidence="2" type="ORF">V6243_05815</name>
</gene>
<proteinExistence type="predicted"/>
<dbReference type="InterPro" id="IPR038706">
    <property type="entry name" value="Type_VI_SciN-like_sf"/>
</dbReference>
<evidence type="ECO:0000313" key="3">
    <source>
        <dbReference type="Proteomes" id="UP001378242"/>
    </source>
</evidence>
<dbReference type="InterPro" id="IPR017734">
    <property type="entry name" value="T6SS_SciN"/>
</dbReference>
<keyword evidence="2" id="KW-0449">Lipoprotein</keyword>
<keyword evidence="1" id="KW-1133">Transmembrane helix</keyword>
<reference evidence="2 3" key="1">
    <citation type="submission" date="2024-02" db="EMBL/GenBank/DDBJ databases">
        <title>Bacteria isolated from the canopy kelp, Nereocystis luetkeana.</title>
        <authorList>
            <person name="Pfister C.A."/>
            <person name="Younker I.T."/>
            <person name="Light S.H."/>
        </authorList>
    </citation>
    <scope>NUCLEOTIDE SEQUENCE [LARGE SCALE GENOMIC DNA]</scope>
    <source>
        <strain evidence="2 3">TI.5.07</strain>
    </source>
</reference>
<keyword evidence="1" id="KW-0472">Membrane</keyword>
<dbReference type="Pfam" id="PF12790">
    <property type="entry name" value="T6SS-SciN"/>
    <property type="match status" value="1"/>
</dbReference>
<dbReference type="RefSeq" id="WP_341542078.1">
    <property type="nucleotide sequence ID" value="NZ_JBAKAP010000005.1"/>
</dbReference>
<comment type="caution">
    <text evidence="2">The sequence shown here is derived from an EMBL/GenBank/DDBJ whole genome shotgun (WGS) entry which is preliminary data.</text>
</comment>
<keyword evidence="3" id="KW-1185">Reference proteome</keyword>
<dbReference type="NCBIfam" id="TIGR03352">
    <property type="entry name" value="VI_chp_3"/>
    <property type="match status" value="1"/>
</dbReference>
<dbReference type="PANTHER" id="PTHR37625">
    <property type="entry name" value="OUTER MEMBRANE LIPOPROTEIN-RELATED"/>
    <property type="match status" value="1"/>
</dbReference>
<dbReference type="PANTHER" id="PTHR37625:SF4">
    <property type="entry name" value="OUTER MEMBRANE LIPOPROTEIN"/>
    <property type="match status" value="1"/>
</dbReference>
<dbReference type="EMBL" id="JBAKAP010000005">
    <property type="protein sequence ID" value="MEL0616343.1"/>
    <property type="molecule type" value="Genomic_DNA"/>
</dbReference>
<feature type="transmembrane region" description="Helical" evidence="1">
    <location>
        <begin position="21"/>
        <end position="40"/>
    </location>
</feature>
<protein>
    <submittedName>
        <fullName evidence="2">Type VI secretion system lipoprotein TssJ</fullName>
    </submittedName>
</protein>
<evidence type="ECO:0000256" key="1">
    <source>
        <dbReference type="SAM" id="Phobius"/>
    </source>
</evidence>
<dbReference type="Proteomes" id="UP001378242">
    <property type="component" value="Unassembled WGS sequence"/>
</dbReference>
<organism evidence="2 3">
    <name type="scientific">Cobetia marina</name>
    <name type="common">Deleya marina</name>
    <dbReference type="NCBI Taxonomy" id="28258"/>
    <lineage>
        <taxon>Bacteria</taxon>
        <taxon>Pseudomonadati</taxon>
        <taxon>Pseudomonadota</taxon>
        <taxon>Gammaproteobacteria</taxon>
        <taxon>Oceanospirillales</taxon>
        <taxon>Halomonadaceae</taxon>
        <taxon>Cobetia</taxon>
    </lineage>
</organism>
<evidence type="ECO:0000313" key="2">
    <source>
        <dbReference type="EMBL" id="MEL0616343.1"/>
    </source>
</evidence>